<dbReference type="Pfam" id="PF09261">
    <property type="entry name" value="Alpha-mann_mid"/>
    <property type="match status" value="1"/>
</dbReference>
<keyword evidence="15" id="KW-0326">Glycosidase</keyword>
<dbReference type="SMART" id="SM00872">
    <property type="entry name" value="Alpha-mann_mid"/>
    <property type="match status" value="1"/>
</dbReference>
<keyword evidence="12" id="KW-0675">Receptor</keyword>
<dbReference type="Proteomes" id="UP000663823">
    <property type="component" value="Unassembled WGS sequence"/>
</dbReference>
<dbReference type="GO" id="GO:0004930">
    <property type="term" value="F:G protein-coupled receptor activity"/>
    <property type="evidence" value="ECO:0007669"/>
    <property type="project" value="InterPro"/>
</dbReference>
<dbReference type="InterPro" id="IPR011330">
    <property type="entry name" value="Glyco_hydro/deAcase_b/a-brl"/>
</dbReference>
<dbReference type="InterPro" id="IPR027291">
    <property type="entry name" value="Glyco_hydro_38_N_sf"/>
</dbReference>
<evidence type="ECO:0000256" key="9">
    <source>
        <dbReference type="ARBA" id="ARBA00023018"/>
    </source>
</evidence>
<evidence type="ECO:0000256" key="11">
    <source>
        <dbReference type="ARBA" id="ARBA00023157"/>
    </source>
</evidence>
<dbReference type="PRINTS" id="PR00248">
    <property type="entry name" value="GPCRMGR"/>
</dbReference>
<feature type="domain" description="Glycoside hydrolase family 38 central" evidence="17">
    <location>
        <begin position="793"/>
        <end position="866"/>
    </location>
</feature>
<evidence type="ECO:0000313" key="19">
    <source>
        <dbReference type="Proteomes" id="UP000663823"/>
    </source>
</evidence>
<dbReference type="Gene3D" id="3.20.110.10">
    <property type="entry name" value="Glycoside hydrolase 38, N terminal domain"/>
    <property type="match status" value="1"/>
</dbReference>
<keyword evidence="13" id="KW-0325">Glycoprotein</keyword>
<dbReference type="Gene3D" id="2.60.40.1360">
    <property type="match status" value="1"/>
</dbReference>
<dbReference type="SUPFAM" id="SSF53822">
    <property type="entry name" value="Periplasmic binding protein-like I"/>
    <property type="match status" value="1"/>
</dbReference>
<dbReference type="InterPro" id="IPR037094">
    <property type="entry name" value="Glyco_hydro_38_cen_sf"/>
</dbReference>
<gene>
    <name evidence="18" type="ORF">OTI717_LOCUS20246</name>
</gene>
<dbReference type="Pfam" id="PF07748">
    <property type="entry name" value="Glyco_hydro_38C"/>
    <property type="match status" value="1"/>
</dbReference>
<evidence type="ECO:0000256" key="13">
    <source>
        <dbReference type="ARBA" id="ARBA00023180"/>
    </source>
</evidence>
<dbReference type="SUPFAM" id="SSF74650">
    <property type="entry name" value="Galactose mutarotase-like"/>
    <property type="match status" value="1"/>
</dbReference>
<keyword evidence="8" id="KW-1133">Transmembrane helix</keyword>
<dbReference type="Gene3D" id="1.20.1270.50">
    <property type="entry name" value="Glycoside hydrolase family 38, central domain"/>
    <property type="match status" value="2"/>
</dbReference>
<evidence type="ECO:0000256" key="4">
    <source>
        <dbReference type="ARBA" id="ARBA00022692"/>
    </source>
</evidence>
<dbReference type="GO" id="GO:0045211">
    <property type="term" value="C:postsynaptic membrane"/>
    <property type="evidence" value="ECO:0007669"/>
    <property type="project" value="UniProtKB-SubCell"/>
</dbReference>
<dbReference type="InterPro" id="IPR011682">
    <property type="entry name" value="Glyco_hydro_38_C"/>
</dbReference>
<dbReference type="InterPro" id="IPR001828">
    <property type="entry name" value="ANF_lig-bd_rcpt"/>
</dbReference>
<evidence type="ECO:0000259" key="17">
    <source>
        <dbReference type="SMART" id="SM00872"/>
    </source>
</evidence>
<dbReference type="Gene3D" id="2.70.98.30">
    <property type="entry name" value="Golgi alpha-mannosidase II, domain 4"/>
    <property type="match status" value="1"/>
</dbReference>
<accession>A0A819DDL4</accession>
<comment type="similarity">
    <text evidence="3">Belongs to the glycosyl hydrolase 38 family.</text>
</comment>
<dbReference type="GO" id="GO:0030246">
    <property type="term" value="F:carbohydrate binding"/>
    <property type="evidence" value="ECO:0007669"/>
    <property type="project" value="InterPro"/>
</dbReference>
<dbReference type="PANTHER" id="PTHR11607">
    <property type="entry name" value="ALPHA-MANNOSIDASE"/>
    <property type="match status" value="1"/>
</dbReference>
<keyword evidence="11" id="KW-1015">Disulfide bond</keyword>
<comment type="subcellular location">
    <subcellularLocation>
        <location evidence="2">Membrane</location>
        <topology evidence="2">Multi-pass membrane protein</topology>
    </subcellularLocation>
    <subcellularLocation>
        <location evidence="16">Postsynaptic cell membrane</location>
    </subcellularLocation>
</comment>
<dbReference type="SUPFAM" id="SSF53850">
    <property type="entry name" value="Periplasmic binding protein-like II"/>
    <property type="match status" value="1"/>
</dbReference>
<evidence type="ECO:0000256" key="6">
    <source>
        <dbReference type="ARBA" id="ARBA00022801"/>
    </source>
</evidence>
<dbReference type="InterPro" id="IPR011013">
    <property type="entry name" value="Gal_mutarotase_sf_dom"/>
</dbReference>
<dbReference type="InterPro" id="IPR015341">
    <property type="entry name" value="Glyco_hydro_38_cen"/>
</dbReference>
<dbReference type="EMBL" id="CAJOAX010003080">
    <property type="protein sequence ID" value="CAF3835343.1"/>
    <property type="molecule type" value="Genomic_DNA"/>
</dbReference>
<evidence type="ECO:0000256" key="3">
    <source>
        <dbReference type="ARBA" id="ARBA00009792"/>
    </source>
</evidence>
<dbReference type="GO" id="GO:0015276">
    <property type="term" value="F:ligand-gated monoatomic ion channel activity"/>
    <property type="evidence" value="ECO:0007669"/>
    <property type="project" value="InterPro"/>
</dbReference>
<dbReference type="Pfam" id="PF01074">
    <property type="entry name" value="Glyco_hydro_38N"/>
    <property type="match status" value="1"/>
</dbReference>
<evidence type="ECO:0000256" key="8">
    <source>
        <dbReference type="ARBA" id="ARBA00022989"/>
    </source>
</evidence>
<dbReference type="Gene3D" id="3.40.50.2300">
    <property type="match status" value="3"/>
</dbReference>
<dbReference type="GO" id="GO:0005764">
    <property type="term" value="C:lysosome"/>
    <property type="evidence" value="ECO:0007669"/>
    <property type="project" value="TreeGrafter"/>
</dbReference>
<evidence type="ECO:0000256" key="16">
    <source>
        <dbReference type="ARBA" id="ARBA00034100"/>
    </source>
</evidence>
<name>A0A819DDL4_9BILA</name>
<dbReference type="SUPFAM" id="SSF88713">
    <property type="entry name" value="Glycoside hydrolase/deacetylase"/>
    <property type="match status" value="1"/>
</dbReference>
<dbReference type="SUPFAM" id="SSF88688">
    <property type="entry name" value="Families 57/38 glycoside transferase middle domain"/>
    <property type="match status" value="1"/>
</dbReference>
<protein>
    <recommendedName>
        <fullName evidence="17">Glycoside hydrolase family 38 central domain-containing protein</fullName>
    </recommendedName>
</protein>
<keyword evidence="5" id="KW-0479">Metal-binding</keyword>
<dbReference type="InterPro" id="IPR050843">
    <property type="entry name" value="Glycosyl_Hydrlase_38"/>
</dbReference>
<dbReference type="GO" id="GO:0006013">
    <property type="term" value="P:mannose metabolic process"/>
    <property type="evidence" value="ECO:0007669"/>
    <property type="project" value="InterPro"/>
</dbReference>
<dbReference type="GO" id="GO:0046872">
    <property type="term" value="F:metal ion binding"/>
    <property type="evidence" value="ECO:0007669"/>
    <property type="project" value="UniProtKB-KW"/>
</dbReference>
<keyword evidence="6" id="KW-0378">Hydrolase</keyword>
<dbReference type="InterPro" id="IPR028995">
    <property type="entry name" value="Glyco_hydro_57/38_cen_sf"/>
</dbReference>
<keyword evidence="9" id="KW-0770">Synapse</keyword>
<proteinExistence type="inferred from homology"/>
<dbReference type="GO" id="GO:0004559">
    <property type="term" value="F:alpha-mannosidase activity"/>
    <property type="evidence" value="ECO:0007669"/>
    <property type="project" value="InterPro"/>
</dbReference>
<dbReference type="InterPro" id="IPR028082">
    <property type="entry name" value="Peripla_BP_I"/>
</dbReference>
<keyword evidence="4" id="KW-0812">Transmembrane</keyword>
<evidence type="ECO:0000256" key="5">
    <source>
        <dbReference type="ARBA" id="ARBA00022723"/>
    </source>
</evidence>
<evidence type="ECO:0000256" key="14">
    <source>
        <dbReference type="ARBA" id="ARBA00023257"/>
    </source>
</evidence>
<evidence type="ECO:0000256" key="1">
    <source>
        <dbReference type="ARBA" id="ARBA00001947"/>
    </source>
</evidence>
<comment type="caution">
    <text evidence="18">The sequence shown here is derived from an EMBL/GenBank/DDBJ whole genome shotgun (WGS) entry which is preliminary data.</text>
</comment>
<evidence type="ECO:0000256" key="2">
    <source>
        <dbReference type="ARBA" id="ARBA00004141"/>
    </source>
</evidence>
<evidence type="ECO:0000256" key="7">
    <source>
        <dbReference type="ARBA" id="ARBA00022833"/>
    </source>
</evidence>
<keyword evidence="10" id="KW-0472">Membrane</keyword>
<keyword evidence="7" id="KW-0862">Zinc</keyword>
<dbReference type="InterPro" id="IPR001320">
    <property type="entry name" value="Iontro_rcpt_C"/>
</dbReference>
<sequence length="1342" mass="151685">MTIEGEFIGWQVEQTTGNIIDALDVTCHAVSVSNIVGIVGPRLSREAHVIALFGEKIGIPVISYSATDPDLSNRNTYPNFYRTVSSDDTAASALAKLFIRFNWTSCSIIYQNDTFGLGGIQAISEAFNKSGLIVNQMVVFDISILNIRGDLKSLLTNAATRIVVLWAEPIYRFLILQKALDSNVVDPYFTWILSGSVPLNSLNETFYQNLIGMFLIEPAVESVVNAPINATLLNAAYSIWQQYEPESFPGSMNVDNYALFVFDATWTLIQSLQQVCASKINISSLCLSFIGSSYCFYCRFIHSKLLLDAVSRTEFLGVSGPIQFSVNVTDRITGLYYSAKNAQSSSNGLSFVSVLEYSHPGDWRIPTKENVIICPGNSLTQPIGGALLKGVNLRIDVIGSVPFTIVEKVIDVSGQSTIEYSGYVHDLIELLQNKMEFIPTIELAPSNQTYNGLVRAVRNEREDNEALQNQSILPQVILHVWYSFGNIVGYGVEFHTNTAARRLLTAGLYILSLILVASYTANLASELTIAKSKAIISGIDDIKNGKIPFNRIGILVDSAPEEYYLREISNGARNYYPLQSLNDLYLSLLINMIDAAFWDSGTIEYVTNNIYCNLTIIGNDFDKSVFARSEIRHRGVQYIIDSVIQALLENPDRRYIYVEMAFFWRWWNQQSDDMHNTVRQLVNEGRLEFISGGWSMHDEGATHYNSIIDQHSLGAEFLRDQFGDCARPKIGWQIDPFGHSREVASLFAQQENGSNVNVFYSTPSCYLYALNKANKQWTSKTDDFFPYATHSHGFWTGYFTSRATFKGYERYSNNILQVTRQLNAFSQSNRRNTIFYLSEAMGVAQHHDAISGTERQHVANDYVQRLSYGIDRTVDVINDAYNKLLLKEGQTLPVARQFLCSLSNISECLPIEGQDRFTLTLWNPTIHPVTIHPHVPVTREYLIRDPMGNLVSAEYLPISDMTKTIPGRISTAQNQYIFKALLPALGYNTYYFEARSFPSNSSEGFQASGAYMFRPWNSHAQPVSSQRIINCTKTKIVQSAFIVFNEWATQQITLYPEALFVEIEWTLGPIPIDDGIGKEIIIRYDTNINSASKYYTDANGREVLERIRDYRPTWNYSSDEPISGNYYPINSRIWIRDNQSQLTVLTDRSEGGGSMHDGSIEIMLHRRILYTDGISLNEPLNETAYSKGLVVRGRHHLFVEPPTNSARMHRIGAQQLFMYPLTTYSLPDTSSYTNYSMSYRQTWSALSDTMPLNVHLLTFDQLSPEEYLVRLEHYFELNEDEIYSQPVTIDLQVLFATMGTIVNVQELILSANLPLSDLHRLEWITNNGESSYVDMSSKFDID</sequence>
<evidence type="ECO:0000313" key="18">
    <source>
        <dbReference type="EMBL" id="CAF3835343.1"/>
    </source>
</evidence>
<evidence type="ECO:0000256" key="15">
    <source>
        <dbReference type="ARBA" id="ARBA00023295"/>
    </source>
</evidence>
<evidence type="ECO:0000256" key="10">
    <source>
        <dbReference type="ARBA" id="ARBA00023136"/>
    </source>
</evidence>
<reference evidence="18" key="1">
    <citation type="submission" date="2021-02" db="EMBL/GenBank/DDBJ databases">
        <authorList>
            <person name="Nowell W R."/>
        </authorList>
    </citation>
    <scope>NUCLEOTIDE SEQUENCE</scope>
</reference>
<dbReference type="InterPro" id="IPR000337">
    <property type="entry name" value="GPCR_3"/>
</dbReference>
<dbReference type="FunFam" id="1.20.1270.50:FF:000003">
    <property type="entry name" value="Alpha-mannosidase"/>
    <property type="match status" value="1"/>
</dbReference>
<dbReference type="Pfam" id="PF01094">
    <property type="entry name" value="ANF_receptor"/>
    <property type="match status" value="1"/>
</dbReference>
<evidence type="ECO:0000256" key="12">
    <source>
        <dbReference type="ARBA" id="ARBA00023170"/>
    </source>
</evidence>
<organism evidence="18 19">
    <name type="scientific">Rotaria sordida</name>
    <dbReference type="NCBI Taxonomy" id="392033"/>
    <lineage>
        <taxon>Eukaryota</taxon>
        <taxon>Metazoa</taxon>
        <taxon>Spiralia</taxon>
        <taxon>Gnathifera</taxon>
        <taxon>Rotifera</taxon>
        <taxon>Eurotatoria</taxon>
        <taxon>Bdelloidea</taxon>
        <taxon>Philodinida</taxon>
        <taxon>Philodinidae</taxon>
        <taxon>Rotaria</taxon>
    </lineage>
</organism>
<dbReference type="Pfam" id="PF00060">
    <property type="entry name" value="Lig_chan"/>
    <property type="match status" value="1"/>
</dbReference>
<keyword evidence="14" id="KW-0628">Postsynaptic cell membrane</keyword>
<dbReference type="InterPro" id="IPR000602">
    <property type="entry name" value="Glyco_hydro_38_N"/>
</dbReference>
<dbReference type="PANTHER" id="PTHR11607:SF3">
    <property type="entry name" value="LYSOSOMAL ALPHA-MANNOSIDASE"/>
    <property type="match status" value="1"/>
</dbReference>
<comment type="cofactor">
    <cofactor evidence="1">
        <name>Zn(2+)</name>
        <dbReference type="ChEBI" id="CHEBI:29105"/>
    </cofactor>
</comment>
<dbReference type="FunFam" id="1.20.1270.50:FF:000002">
    <property type="entry name" value="Alpha-mannosidase"/>
    <property type="match status" value="1"/>
</dbReference>
<dbReference type="Gene3D" id="3.40.190.10">
    <property type="entry name" value="Periplasmic binding protein-like II"/>
    <property type="match status" value="2"/>
</dbReference>